<dbReference type="EMBL" id="VLKZ01000004">
    <property type="protein sequence ID" value="TWI57246.1"/>
    <property type="molecule type" value="Genomic_DNA"/>
</dbReference>
<accession>A0A562QMG8</accession>
<name>A0A562QMG8_9BACI</name>
<protein>
    <submittedName>
        <fullName evidence="1">Uncharacterized protein</fullName>
    </submittedName>
</protein>
<reference evidence="1 2" key="1">
    <citation type="journal article" date="2015" name="Stand. Genomic Sci.">
        <title>Genomic Encyclopedia of Bacterial and Archaeal Type Strains, Phase III: the genomes of soil and plant-associated and newly described type strains.</title>
        <authorList>
            <person name="Whitman W.B."/>
            <person name="Woyke T."/>
            <person name="Klenk H.P."/>
            <person name="Zhou Y."/>
            <person name="Lilburn T.G."/>
            <person name="Beck B.J."/>
            <person name="De Vos P."/>
            <person name="Vandamme P."/>
            <person name="Eisen J.A."/>
            <person name="Garrity G."/>
            <person name="Hugenholtz P."/>
            <person name="Kyrpides N.C."/>
        </authorList>
    </citation>
    <scope>NUCLEOTIDE SEQUENCE [LARGE SCALE GENOMIC DNA]</scope>
    <source>
        <strain evidence="1 2">CGMCC 1.10116</strain>
    </source>
</reference>
<organism evidence="1 2">
    <name type="scientific">Halalkalibacter nanhaiisediminis</name>
    <dbReference type="NCBI Taxonomy" id="688079"/>
    <lineage>
        <taxon>Bacteria</taxon>
        <taxon>Bacillati</taxon>
        <taxon>Bacillota</taxon>
        <taxon>Bacilli</taxon>
        <taxon>Bacillales</taxon>
        <taxon>Bacillaceae</taxon>
        <taxon>Halalkalibacter</taxon>
    </lineage>
</organism>
<dbReference type="OrthoDB" id="2943775at2"/>
<keyword evidence="2" id="KW-1185">Reference proteome</keyword>
<dbReference type="Proteomes" id="UP000315711">
    <property type="component" value="Unassembled WGS sequence"/>
</dbReference>
<dbReference type="AlphaFoldDB" id="A0A562QMG8"/>
<evidence type="ECO:0000313" key="1">
    <source>
        <dbReference type="EMBL" id="TWI57246.1"/>
    </source>
</evidence>
<sequence length="216" mass="25513">MTRISRVSPLKTARIHEIYVNRMTNVAYVDYIESIERLEKSNKPMNHSSENYLLSYEHYYKSIQELKKEFKRFYHHEKELHEAISQLDKNNKQVIIQTDNLIHKYNQALTALRDFDSLAGSNHVESIHHVFTTFAKDFAEIGITENSDYTLSLDTKRFLDFLLHSDQSDAELISRFKSMILKEYQSFMRIKGPKKQIDAYETQPLTVKGLMIEEKL</sequence>
<gene>
    <name evidence="1" type="ORF">IQ10_01952</name>
</gene>
<dbReference type="RefSeq" id="WP_144450252.1">
    <property type="nucleotide sequence ID" value="NZ_VLKZ01000004.1"/>
</dbReference>
<evidence type="ECO:0000313" key="2">
    <source>
        <dbReference type="Proteomes" id="UP000315711"/>
    </source>
</evidence>
<comment type="caution">
    <text evidence="1">The sequence shown here is derived from an EMBL/GenBank/DDBJ whole genome shotgun (WGS) entry which is preliminary data.</text>
</comment>
<proteinExistence type="predicted"/>